<dbReference type="SUPFAM" id="SSF111469">
    <property type="entry name" value="Geminin coiled-coil domain"/>
    <property type="match status" value="1"/>
</dbReference>
<organism evidence="3 4">
    <name type="scientific">Trichuris muris</name>
    <name type="common">Mouse whipworm</name>
    <dbReference type="NCBI Taxonomy" id="70415"/>
    <lineage>
        <taxon>Eukaryota</taxon>
        <taxon>Metazoa</taxon>
        <taxon>Ecdysozoa</taxon>
        <taxon>Nematoda</taxon>
        <taxon>Enoplea</taxon>
        <taxon>Dorylaimia</taxon>
        <taxon>Trichinellida</taxon>
        <taxon>Trichuridae</taxon>
        <taxon>Trichuris</taxon>
    </lineage>
</organism>
<reference evidence="3" key="1">
    <citation type="submission" date="2013-11" db="EMBL/GenBank/DDBJ databases">
        <authorList>
            <person name="Aslett M."/>
        </authorList>
    </citation>
    <scope>NUCLEOTIDE SEQUENCE [LARGE SCALE GENOMIC DNA]</scope>
    <source>
        <strain evidence="3">Edinburgh</strain>
    </source>
</reference>
<feature type="region of interest" description="Disordered" evidence="2">
    <location>
        <begin position="1"/>
        <end position="33"/>
    </location>
</feature>
<accession>A0A5S6PYF9</accession>
<feature type="coiled-coil region" evidence="1">
    <location>
        <begin position="141"/>
        <end position="168"/>
    </location>
</feature>
<feature type="compositionally biased region" description="Polar residues" evidence="2">
    <location>
        <begin position="1"/>
        <end position="11"/>
    </location>
</feature>
<name>A0A5S6PYF9_TRIMR</name>
<keyword evidence="3" id="KW-1185">Reference proteome</keyword>
<evidence type="ECO:0000256" key="1">
    <source>
        <dbReference type="SAM" id="Coils"/>
    </source>
</evidence>
<keyword evidence="1" id="KW-0175">Coiled coil</keyword>
<evidence type="ECO:0000256" key="2">
    <source>
        <dbReference type="SAM" id="MobiDB-lite"/>
    </source>
</evidence>
<evidence type="ECO:0000313" key="4">
    <source>
        <dbReference type="WBParaSite" id="TMUE_0000000006.1"/>
    </source>
</evidence>
<dbReference type="AlphaFoldDB" id="A0A5S6PYF9"/>
<dbReference type="Gene3D" id="1.20.5.1180">
    <property type="entry name" value="Geminin coiled-coil domain"/>
    <property type="match status" value="1"/>
</dbReference>
<evidence type="ECO:0000313" key="5">
    <source>
        <dbReference type="WBParaSite" id="TMUE_2000007609.1"/>
    </source>
</evidence>
<dbReference type="WBParaSite" id="TMUE_0000000006.1">
    <property type="protein sequence ID" value="TMUE_0000000006.1"/>
    <property type="gene ID" value="WBGene00295954"/>
</dbReference>
<evidence type="ECO:0000313" key="3">
    <source>
        <dbReference type="Proteomes" id="UP000046395"/>
    </source>
</evidence>
<proteinExistence type="predicted"/>
<reference evidence="4 5" key="3">
    <citation type="submission" date="2019-12" db="UniProtKB">
        <authorList>
            <consortium name="WormBaseParasite"/>
        </authorList>
    </citation>
    <scope>IDENTIFICATION</scope>
</reference>
<protein>
    <submittedName>
        <fullName evidence="4 5">Geminin</fullName>
    </submittedName>
</protein>
<sequence>MALRHVQTSPKGRNLVGTLHQSKENPTGGNVDVDQKNRIRGRLLEDGLKNIKQHGVCKNEASQTEADTMTRLVHSADVGVQTETMMISCSMNTVPIFSDQPEMQIEREFGNPFTSSGSNLVYWKLLAKESQKCVRVVCKENADLCREVAKMREEINELKQMADEGQVLRSLLEEAIVEHEARTDNE</sequence>
<dbReference type="Proteomes" id="UP000046395">
    <property type="component" value="Unassembled WGS sequence"/>
</dbReference>
<dbReference type="WBParaSite" id="TMUE_2000007609.1">
    <property type="protein sequence ID" value="TMUE_2000007609.1"/>
    <property type="gene ID" value="WBGene00299943"/>
</dbReference>
<reference evidence="3" key="2">
    <citation type="submission" date="2014-03" db="EMBL/GenBank/DDBJ databases">
        <title>The whipworm genome and dual-species transcriptomics of an intimate host-pathogen interaction.</title>
        <authorList>
            <person name="Foth B.J."/>
            <person name="Tsai I.J."/>
            <person name="Reid A.J."/>
            <person name="Bancroft A.J."/>
            <person name="Nichol S."/>
            <person name="Tracey A."/>
            <person name="Holroyd N."/>
            <person name="Cotton J.A."/>
            <person name="Stanley E.J."/>
            <person name="Zarowiecki M."/>
            <person name="Liu J.Z."/>
            <person name="Huckvale T."/>
            <person name="Cooper P.J."/>
            <person name="Grencis R.K."/>
            <person name="Berriman M."/>
        </authorList>
    </citation>
    <scope>NUCLEOTIDE SEQUENCE [LARGE SCALE GENOMIC DNA]</scope>
    <source>
        <strain evidence="3">Edinburgh</strain>
    </source>
</reference>
<dbReference type="STRING" id="70415.A0A5S6PYF9"/>